<comment type="similarity">
    <text evidence="1 6 7">Belongs to the universal ribosomal protein uL23 family.</text>
</comment>
<protein>
    <recommendedName>
        <fullName evidence="6">Large ribosomal subunit protein uL23</fullName>
    </recommendedName>
</protein>
<dbReference type="SUPFAM" id="SSF54189">
    <property type="entry name" value="Ribosomal proteins S24e, L23 and L15e"/>
    <property type="match status" value="1"/>
</dbReference>
<keyword evidence="3 6" id="KW-0694">RNA-binding</keyword>
<dbReference type="NCBIfam" id="NF004359">
    <property type="entry name" value="PRK05738.1-3"/>
    <property type="match status" value="1"/>
</dbReference>
<organism evidence="8 9">
    <name type="scientific">Hippea maritima (strain ATCC 700847 / DSM 10411 / MH2)</name>
    <dbReference type="NCBI Taxonomy" id="760142"/>
    <lineage>
        <taxon>Bacteria</taxon>
        <taxon>Pseudomonadati</taxon>
        <taxon>Campylobacterota</taxon>
        <taxon>Desulfurellia</taxon>
        <taxon>Desulfurellales</taxon>
        <taxon>Hippeaceae</taxon>
        <taxon>Hippea</taxon>
    </lineage>
</organism>
<dbReference type="OrthoDB" id="9793353at2"/>
<dbReference type="HOGENOM" id="CLU_037562_3_2_7"/>
<dbReference type="NCBIfam" id="NF004363">
    <property type="entry name" value="PRK05738.2-4"/>
    <property type="match status" value="1"/>
</dbReference>
<dbReference type="eggNOG" id="COG0089">
    <property type="taxonomic scope" value="Bacteria"/>
</dbReference>
<dbReference type="HAMAP" id="MF_01369_B">
    <property type="entry name" value="Ribosomal_uL23_B"/>
    <property type="match status" value="1"/>
</dbReference>
<evidence type="ECO:0000256" key="2">
    <source>
        <dbReference type="ARBA" id="ARBA00022730"/>
    </source>
</evidence>
<keyword evidence="5 6" id="KW-0687">Ribonucleoprotein</keyword>
<dbReference type="PANTHER" id="PTHR11620">
    <property type="entry name" value="60S RIBOSOMAL PROTEIN L23A"/>
    <property type="match status" value="1"/>
</dbReference>
<dbReference type="InterPro" id="IPR013025">
    <property type="entry name" value="Ribosomal_uL23-like"/>
</dbReference>
<sequence>MDKWSVLKERVISEKAFIAQEENKYVFVVDRKANKTEVKKAVEELFGVEVDKVNILNVKGKTKVFRGIKGKRPSYKKAIVTLKEGQTLKEL</sequence>
<evidence type="ECO:0000256" key="4">
    <source>
        <dbReference type="ARBA" id="ARBA00022980"/>
    </source>
</evidence>
<dbReference type="GO" id="GO:0005840">
    <property type="term" value="C:ribosome"/>
    <property type="evidence" value="ECO:0007669"/>
    <property type="project" value="UniProtKB-KW"/>
</dbReference>
<evidence type="ECO:0000256" key="5">
    <source>
        <dbReference type="ARBA" id="ARBA00023274"/>
    </source>
</evidence>
<keyword evidence="4 6" id="KW-0689">Ribosomal protein</keyword>
<gene>
    <name evidence="6" type="primary">rplW</name>
    <name evidence="8" type="ordered locus">Hipma_1375</name>
</gene>
<evidence type="ECO:0000256" key="6">
    <source>
        <dbReference type="HAMAP-Rule" id="MF_01369"/>
    </source>
</evidence>
<evidence type="ECO:0000256" key="7">
    <source>
        <dbReference type="RuleBase" id="RU003934"/>
    </source>
</evidence>
<dbReference type="EMBL" id="CP002606">
    <property type="protein sequence ID" value="AEA34331.1"/>
    <property type="molecule type" value="Genomic_DNA"/>
</dbReference>
<dbReference type="InterPro" id="IPR001014">
    <property type="entry name" value="Ribosomal_uL23_CS"/>
</dbReference>
<keyword evidence="9" id="KW-1185">Reference proteome</keyword>
<dbReference type="FunCoup" id="F2LXU0">
    <property type="interactions" value="434"/>
</dbReference>
<dbReference type="AlphaFoldDB" id="F2LXU0"/>
<dbReference type="GO" id="GO:1990904">
    <property type="term" value="C:ribonucleoprotein complex"/>
    <property type="evidence" value="ECO:0007669"/>
    <property type="project" value="UniProtKB-KW"/>
</dbReference>
<proteinExistence type="inferred from homology"/>
<dbReference type="InterPro" id="IPR012678">
    <property type="entry name" value="Ribosomal_uL23/eL15/eS24_sf"/>
</dbReference>
<evidence type="ECO:0000256" key="3">
    <source>
        <dbReference type="ARBA" id="ARBA00022884"/>
    </source>
</evidence>
<dbReference type="RefSeq" id="WP_013682363.1">
    <property type="nucleotide sequence ID" value="NC_015318.1"/>
</dbReference>
<dbReference type="Pfam" id="PF00276">
    <property type="entry name" value="Ribosomal_L23"/>
    <property type="match status" value="1"/>
</dbReference>
<dbReference type="InterPro" id="IPR012677">
    <property type="entry name" value="Nucleotide-bd_a/b_plait_sf"/>
</dbReference>
<evidence type="ECO:0000313" key="9">
    <source>
        <dbReference type="Proteomes" id="UP000008139"/>
    </source>
</evidence>
<dbReference type="STRING" id="760142.Hipma_1375"/>
<name>F2LXU0_HIPMA</name>
<keyword evidence="2 6" id="KW-0699">rRNA-binding</keyword>
<dbReference type="PROSITE" id="PS00050">
    <property type="entry name" value="RIBOSOMAL_L23"/>
    <property type="match status" value="1"/>
</dbReference>
<dbReference type="GO" id="GO:0019843">
    <property type="term" value="F:rRNA binding"/>
    <property type="evidence" value="ECO:0007669"/>
    <property type="project" value="UniProtKB-UniRule"/>
</dbReference>
<dbReference type="Gene3D" id="3.30.70.330">
    <property type="match status" value="1"/>
</dbReference>
<dbReference type="Proteomes" id="UP000008139">
    <property type="component" value="Chromosome"/>
</dbReference>
<dbReference type="InParanoid" id="F2LXU0"/>
<reference evidence="8 9" key="1">
    <citation type="journal article" date="2011" name="Stand. Genomic Sci.">
        <title>Complete genome sequence of the thermophilic sulfur-reducer Hippea maritima type strain (MH(2)).</title>
        <authorList>
            <person name="Huntemann M."/>
            <person name="Lu M."/>
            <person name="Nolan M."/>
            <person name="Lapidus A."/>
            <person name="Lucas S."/>
            <person name="Hammon N."/>
            <person name="Deshpande S."/>
            <person name="Cheng J.F."/>
            <person name="Tapia R."/>
            <person name="Han C."/>
            <person name="Goodwin L."/>
            <person name="Pitluck S."/>
            <person name="Liolios K."/>
            <person name="Pagani I."/>
            <person name="Ivanova N."/>
            <person name="Ovchinikova G."/>
            <person name="Pati A."/>
            <person name="Chen A."/>
            <person name="Palaniappan K."/>
            <person name="Land M."/>
            <person name="Hauser L."/>
            <person name="Jeffries C.D."/>
            <person name="Detter J.C."/>
            <person name="Brambilla E.M."/>
            <person name="Rohde M."/>
            <person name="Spring S."/>
            <person name="Goker M."/>
            <person name="Woyke T."/>
            <person name="Bristow J."/>
            <person name="Eisen J.A."/>
            <person name="Markowitz V."/>
            <person name="Hugenholtz P."/>
            <person name="Kyrpides N.C."/>
            <person name="Klenk H.P."/>
            <person name="Mavromatis K."/>
        </authorList>
    </citation>
    <scope>NUCLEOTIDE SEQUENCE [LARGE SCALE GENOMIC DNA]</scope>
    <source>
        <strain evidence="9">ATCC 700847 / DSM 10411 / MH2</strain>
    </source>
</reference>
<dbReference type="KEGG" id="hmr:Hipma_1375"/>
<dbReference type="FunFam" id="3.30.70.330:FF:000001">
    <property type="entry name" value="50S ribosomal protein L23"/>
    <property type="match status" value="1"/>
</dbReference>
<dbReference type="GO" id="GO:0003735">
    <property type="term" value="F:structural constituent of ribosome"/>
    <property type="evidence" value="ECO:0007669"/>
    <property type="project" value="InterPro"/>
</dbReference>
<reference evidence="9" key="2">
    <citation type="submission" date="2011-03" db="EMBL/GenBank/DDBJ databases">
        <title>The complete genome of Hippea maritima DSM 10411.</title>
        <authorList>
            <consortium name="US DOE Joint Genome Institute (JGI-PGF)"/>
            <person name="Lucas S."/>
            <person name="Copeland A."/>
            <person name="Lapidus A."/>
            <person name="Bruce D."/>
            <person name="Goodwin L."/>
            <person name="Pitluck S."/>
            <person name="Peters L."/>
            <person name="Kyrpides N."/>
            <person name="Mavromatis K."/>
            <person name="Pagani I."/>
            <person name="Ivanova N."/>
            <person name="Mikhailova N."/>
            <person name="Lu M."/>
            <person name="Detter J.C."/>
            <person name="Tapia R."/>
            <person name="Han C."/>
            <person name="Land M."/>
            <person name="Hauser L."/>
            <person name="Markowitz V."/>
            <person name="Cheng J.-F."/>
            <person name="Hugenholtz P."/>
            <person name="Woyke T."/>
            <person name="Wu D."/>
            <person name="Spring S."/>
            <person name="Schroeder M."/>
            <person name="Brambilla E."/>
            <person name="Klenk H.-P."/>
            <person name="Eisen J.A."/>
        </authorList>
    </citation>
    <scope>NUCLEOTIDE SEQUENCE [LARGE SCALE GENOMIC DNA]</scope>
    <source>
        <strain evidence="9">ATCC 700847 / DSM 10411 / MH2</strain>
    </source>
</reference>
<accession>F2LXU0</accession>
<comment type="function">
    <text evidence="6">One of the early assembly proteins it binds 23S rRNA. One of the proteins that surrounds the polypeptide exit tunnel on the outside of the ribosome. Forms the main docking site for trigger factor binding to the ribosome.</text>
</comment>
<dbReference type="GO" id="GO:0006412">
    <property type="term" value="P:translation"/>
    <property type="evidence" value="ECO:0007669"/>
    <property type="project" value="UniProtKB-UniRule"/>
</dbReference>
<evidence type="ECO:0000313" key="8">
    <source>
        <dbReference type="EMBL" id="AEA34331.1"/>
    </source>
</evidence>
<evidence type="ECO:0000256" key="1">
    <source>
        <dbReference type="ARBA" id="ARBA00006700"/>
    </source>
</evidence>
<comment type="subunit">
    <text evidence="6">Part of the 50S ribosomal subunit. Contacts protein L29, and trigger factor when it is bound to the ribosome.</text>
</comment>